<sequence length="305" mass="34469">MDTEESILGEAQASHVPTSDDTPAQVSASLCDKHVTPAADDIVGTCEFYYRPLQQEYVEKSGVASWEVLRAWATQWNPWDDLDVARRLIAMRDQLIIANSSNDNWSRHANFMVRHIGCGHQPPDYYVSYGYYYCSTYGTRLRPRLSAEGQDWLDTARWHLQSNIEDGLGDNMDGEEIVIVCRRYPNRTVDFPFPQYELEVNPDEFKTFAFKTHVPAYLDAGLADLPISDLVKIGGQPNIEEWLDRDTWEQAIESGVEVIRDKAGRAIDAAGQVVEQVAESARQAGATAGEAVERVLDSLTRHLRW</sequence>
<evidence type="ECO:0000313" key="3">
    <source>
        <dbReference type="Proteomes" id="UP000293172"/>
    </source>
</evidence>
<dbReference type="EMBL" id="QJUL01000030">
    <property type="protein sequence ID" value="TBU88435.1"/>
    <property type="molecule type" value="Genomic_DNA"/>
</dbReference>
<dbReference type="AlphaFoldDB" id="A0A4V2KBR6"/>
<comment type="caution">
    <text evidence="2">The sequence shown here is derived from an EMBL/GenBank/DDBJ whole genome shotgun (WGS) entry which is preliminary data.</text>
</comment>
<gene>
    <name evidence="2" type="ORF">DNK44_18225</name>
</gene>
<dbReference type="RefSeq" id="WP_131198673.1">
    <property type="nucleotide sequence ID" value="NZ_QJUL01000030.1"/>
</dbReference>
<organism evidence="2 3">
    <name type="scientific">Phytopseudomonas dryadis</name>
    <dbReference type="NCBI Taxonomy" id="2487520"/>
    <lineage>
        <taxon>Bacteria</taxon>
        <taxon>Pseudomonadati</taxon>
        <taxon>Pseudomonadota</taxon>
        <taxon>Gammaproteobacteria</taxon>
        <taxon>Pseudomonadales</taxon>
        <taxon>Pseudomonadaceae</taxon>
        <taxon>Phytopseudomonas</taxon>
    </lineage>
</organism>
<evidence type="ECO:0000313" key="2">
    <source>
        <dbReference type="EMBL" id="TBU88435.1"/>
    </source>
</evidence>
<proteinExistence type="predicted"/>
<protein>
    <submittedName>
        <fullName evidence="2">Uncharacterized protein</fullName>
    </submittedName>
</protein>
<feature type="compositionally biased region" description="Polar residues" evidence="1">
    <location>
        <begin position="15"/>
        <end position="25"/>
    </location>
</feature>
<evidence type="ECO:0000256" key="1">
    <source>
        <dbReference type="SAM" id="MobiDB-lite"/>
    </source>
</evidence>
<name>A0A4V2KBR6_9GAMM</name>
<feature type="region of interest" description="Disordered" evidence="1">
    <location>
        <begin position="1"/>
        <end position="25"/>
    </location>
</feature>
<accession>A0A4V2KBR6</accession>
<reference evidence="2 3" key="1">
    <citation type="submission" date="2018-06" db="EMBL/GenBank/DDBJ databases">
        <title>Three novel Pseudomonas species isolated from symptomatic oak.</title>
        <authorList>
            <person name="Bueno-Gonzalez V."/>
            <person name="Brady C."/>
        </authorList>
    </citation>
    <scope>NUCLEOTIDE SEQUENCE [LARGE SCALE GENOMIC DNA]</scope>
    <source>
        <strain evidence="2 3">P6B</strain>
    </source>
</reference>
<dbReference type="Proteomes" id="UP000293172">
    <property type="component" value="Unassembled WGS sequence"/>
</dbReference>
<dbReference type="OrthoDB" id="9001829at2"/>